<gene>
    <name evidence="2" type="ORF">EJB05_30466</name>
</gene>
<dbReference type="SUPFAM" id="SSF51735">
    <property type="entry name" value="NAD(P)-binding Rossmann-fold domains"/>
    <property type="match status" value="1"/>
</dbReference>
<sequence length="267" mass="28907">MGQHLLNACLAASHPTAVLVQPGSAAGNPGEMQLLLESFEARGVYIGDMNEHETLVAACKQADVVISSIGHPGPEDLEDGQLKIVAVIKEAGNIKLFVPSEYGCDVDQAVEEALVEPARSILLAKHRVRETVRAAGSPTPSYAATGVTASSYHASATLKSMLLRSPTQPSTATRKHKAFLHFHLIVDHADRYDGAACCMIFVDEKDMSMVVMRAVEDPRTLNKILYVRPPANICSYIQPPRVPLGRQDRQEPPQALQVRGVCSDIYS</sequence>
<dbReference type="InterPro" id="IPR050608">
    <property type="entry name" value="NmrA-type/Isoflavone_red_sf"/>
</dbReference>
<keyword evidence="3" id="KW-1185">Reference proteome</keyword>
<feature type="domain" description="NmrA-like" evidence="1">
    <location>
        <begin position="2"/>
        <end position="236"/>
    </location>
</feature>
<dbReference type="Gene3D" id="3.40.50.720">
    <property type="entry name" value="NAD(P)-binding Rossmann-like Domain"/>
    <property type="match status" value="1"/>
</dbReference>
<evidence type="ECO:0000313" key="2">
    <source>
        <dbReference type="EMBL" id="TVU20865.1"/>
    </source>
</evidence>
<dbReference type="Proteomes" id="UP000324897">
    <property type="component" value="Unassembled WGS sequence"/>
</dbReference>
<dbReference type="PANTHER" id="PTHR43349:SF30">
    <property type="entry name" value="NMRA-LIKE DOMAIN-CONTAINING PROTEIN"/>
    <property type="match status" value="1"/>
</dbReference>
<comment type="caution">
    <text evidence="2">The sequence shown here is derived from an EMBL/GenBank/DDBJ whole genome shotgun (WGS) entry which is preliminary data.</text>
</comment>
<proteinExistence type="predicted"/>
<name>A0A5J9UB21_9POAL</name>
<dbReference type="InterPro" id="IPR036291">
    <property type="entry name" value="NAD(P)-bd_dom_sf"/>
</dbReference>
<protein>
    <recommendedName>
        <fullName evidence="1">NmrA-like domain-containing protein</fullName>
    </recommendedName>
</protein>
<dbReference type="Gramene" id="TVU20865">
    <property type="protein sequence ID" value="TVU20865"/>
    <property type="gene ID" value="EJB05_30466"/>
</dbReference>
<dbReference type="EMBL" id="RWGY01000026">
    <property type="protein sequence ID" value="TVU20865.1"/>
    <property type="molecule type" value="Genomic_DNA"/>
</dbReference>
<reference evidence="2 3" key="1">
    <citation type="journal article" date="2019" name="Sci. Rep.">
        <title>A high-quality genome of Eragrostis curvula grass provides insights into Poaceae evolution and supports new strategies to enhance forage quality.</title>
        <authorList>
            <person name="Carballo J."/>
            <person name="Santos B.A.C.M."/>
            <person name="Zappacosta D."/>
            <person name="Garbus I."/>
            <person name="Selva J.P."/>
            <person name="Gallo C.A."/>
            <person name="Diaz A."/>
            <person name="Albertini E."/>
            <person name="Caccamo M."/>
            <person name="Echenique V."/>
        </authorList>
    </citation>
    <scope>NUCLEOTIDE SEQUENCE [LARGE SCALE GENOMIC DNA]</scope>
    <source>
        <strain evidence="3">cv. Victoria</strain>
        <tissue evidence="2">Leaf</tissue>
    </source>
</reference>
<dbReference type="Pfam" id="PF05368">
    <property type="entry name" value="NmrA"/>
    <property type="match status" value="1"/>
</dbReference>
<dbReference type="AlphaFoldDB" id="A0A5J9UB21"/>
<dbReference type="PANTHER" id="PTHR43349">
    <property type="entry name" value="PINORESINOL REDUCTASE-RELATED"/>
    <property type="match status" value="1"/>
</dbReference>
<evidence type="ECO:0000313" key="3">
    <source>
        <dbReference type="Proteomes" id="UP000324897"/>
    </source>
</evidence>
<dbReference type="InterPro" id="IPR008030">
    <property type="entry name" value="NmrA-like"/>
</dbReference>
<dbReference type="OrthoDB" id="419598at2759"/>
<organism evidence="2 3">
    <name type="scientific">Eragrostis curvula</name>
    <name type="common">weeping love grass</name>
    <dbReference type="NCBI Taxonomy" id="38414"/>
    <lineage>
        <taxon>Eukaryota</taxon>
        <taxon>Viridiplantae</taxon>
        <taxon>Streptophyta</taxon>
        <taxon>Embryophyta</taxon>
        <taxon>Tracheophyta</taxon>
        <taxon>Spermatophyta</taxon>
        <taxon>Magnoliopsida</taxon>
        <taxon>Liliopsida</taxon>
        <taxon>Poales</taxon>
        <taxon>Poaceae</taxon>
        <taxon>PACMAD clade</taxon>
        <taxon>Chloridoideae</taxon>
        <taxon>Eragrostideae</taxon>
        <taxon>Eragrostidinae</taxon>
        <taxon>Eragrostis</taxon>
    </lineage>
</organism>
<accession>A0A5J9UB21</accession>
<feature type="non-terminal residue" evidence="2">
    <location>
        <position position="1"/>
    </location>
</feature>
<evidence type="ECO:0000259" key="1">
    <source>
        <dbReference type="Pfam" id="PF05368"/>
    </source>
</evidence>